<dbReference type="Gene3D" id="1.10.101.10">
    <property type="entry name" value="PGBD-like superfamily/PGBD"/>
    <property type="match status" value="1"/>
</dbReference>
<dbReference type="SUPFAM" id="SSF47090">
    <property type="entry name" value="PGBD-like"/>
    <property type="match status" value="1"/>
</dbReference>
<dbReference type="AlphaFoldDB" id="A0A1I1ZXY3"/>
<dbReference type="InterPro" id="IPR036366">
    <property type="entry name" value="PGBDSf"/>
</dbReference>
<dbReference type="Pfam" id="PF01471">
    <property type="entry name" value="PG_binding_1"/>
    <property type="match status" value="1"/>
</dbReference>
<keyword evidence="1" id="KW-0732">Signal</keyword>
<dbReference type="Proteomes" id="UP000198716">
    <property type="component" value="Unassembled WGS sequence"/>
</dbReference>
<name>A0A1I1ZXY3_9ACTN</name>
<reference evidence="4" key="1">
    <citation type="submission" date="2016-10" db="EMBL/GenBank/DDBJ databases">
        <authorList>
            <person name="Varghese N."/>
            <person name="Submissions S."/>
        </authorList>
    </citation>
    <scope>NUCLEOTIDE SEQUENCE [LARGE SCALE GENOMIC DNA]</scope>
    <source>
        <strain evidence="4">DSM 45004</strain>
    </source>
</reference>
<dbReference type="InterPro" id="IPR036365">
    <property type="entry name" value="PGBD-like_sf"/>
</dbReference>
<protein>
    <submittedName>
        <fullName evidence="3">Putative peptidoglycan binding domain-containing protein</fullName>
    </submittedName>
</protein>
<evidence type="ECO:0000256" key="1">
    <source>
        <dbReference type="SAM" id="SignalP"/>
    </source>
</evidence>
<proteinExistence type="predicted"/>
<evidence type="ECO:0000313" key="4">
    <source>
        <dbReference type="Proteomes" id="UP000198716"/>
    </source>
</evidence>
<feature type="domain" description="Peptidoglycan binding-like" evidence="2">
    <location>
        <begin position="69"/>
        <end position="123"/>
    </location>
</feature>
<dbReference type="InterPro" id="IPR002477">
    <property type="entry name" value="Peptidoglycan-bd-like"/>
</dbReference>
<sequence>MFRGFRTAVGALAIVLMASPVLLGSAAAADGADRADVLALPTCTTGEWWIPATASGDSDCILARGNANDAVRHLQRSLRDCNGQNIAVDGIYGPGTEAAVMNVQRSAGIAVDGVYGPNTRDVMSHSIHFNCSE</sequence>
<dbReference type="EMBL" id="FOMZ01000011">
    <property type="protein sequence ID" value="SFE35310.1"/>
    <property type="molecule type" value="Genomic_DNA"/>
</dbReference>
<gene>
    <name evidence="3" type="ORF">SAMN04487819_111159</name>
</gene>
<evidence type="ECO:0000313" key="3">
    <source>
        <dbReference type="EMBL" id="SFE35310.1"/>
    </source>
</evidence>
<accession>A0A1I1ZXY3</accession>
<feature type="signal peptide" evidence="1">
    <location>
        <begin position="1"/>
        <end position="28"/>
    </location>
</feature>
<keyword evidence="4" id="KW-1185">Reference proteome</keyword>
<evidence type="ECO:0000259" key="2">
    <source>
        <dbReference type="Pfam" id="PF01471"/>
    </source>
</evidence>
<feature type="chain" id="PRO_5011635367" evidence="1">
    <location>
        <begin position="29"/>
        <end position="133"/>
    </location>
</feature>
<organism evidence="3 4">
    <name type="scientific">Actinopolyspora alba</name>
    <dbReference type="NCBI Taxonomy" id="673379"/>
    <lineage>
        <taxon>Bacteria</taxon>
        <taxon>Bacillati</taxon>
        <taxon>Actinomycetota</taxon>
        <taxon>Actinomycetes</taxon>
        <taxon>Actinopolysporales</taxon>
        <taxon>Actinopolysporaceae</taxon>
        <taxon>Actinopolyspora</taxon>
        <taxon>Actinopolyspora alba group</taxon>
    </lineage>
</organism>